<comment type="similarity">
    <text evidence="2 6">Belongs to the acyl-CoA dehydrogenase family.</text>
</comment>
<dbReference type="InterPro" id="IPR009100">
    <property type="entry name" value="AcylCoA_DH/oxidase_NM_dom_sf"/>
</dbReference>
<evidence type="ECO:0000256" key="6">
    <source>
        <dbReference type="RuleBase" id="RU362125"/>
    </source>
</evidence>
<sequence>MQLDDTEERVLLRDAVAALAADHGSEWFLQQARSGGTTDALRRAAGEAGFLGVNLPEELGGGGRGVTELAIVAEELAAGGCPLLLIVVSPAICGEVIARHGTPEQARRWVPPIARGESIMAFALTEPDAGSNTYALRTRAEPDGSGWRLSGAKHYISGVDQADAVLVVARTGTDPHGRARLGLFVVDTDAPGVTAEPIPVEITSPERQFVLTFDGTPLAPDRFVGLRDGALRSLFDGLNPERITGAAQANGLGRYALAKASRYANEREVWDVPIGAHQGVAHPLAEAYVATEQARLMTARAGELHDAGDPRAGEAANMAKFAAGEASLQALDAAIQTHGGHGLSQEYGLAAYWGAARLTRTAPVSREMILNHIAQHSLRLPRSY</sequence>
<dbReference type="GO" id="GO:0005737">
    <property type="term" value="C:cytoplasm"/>
    <property type="evidence" value="ECO:0007669"/>
    <property type="project" value="TreeGrafter"/>
</dbReference>
<accession>A0A411YKA1</accession>
<comment type="cofactor">
    <cofactor evidence="1 6">
        <name>FAD</name>
        <dbReference type="ChEBI" id="CHEBI:57692"/>
    </cofactor>
</comment>
<dbReference type="OrthoDB" id="8876745at2"/>
<dbReference type="EMBL" id="CP036402">
    <property type="protein sequence ID" value="QBI21638.1"/>
    <property type="molecule type" value="Genomic_DNA"/>
</dbReference>
<dbReference type="Gene3D" id="1.20.140.10">
    <property type="entry name" value="Butyryl-CoA Dehydrogenase, subunit A, domain 3"/>
    <property type="match status" value="1"/>
</dbReference>
<dbReference type="Proteomes" id="UP000291469">
    <property type="component" value="Chromosome"/>
</dbReference>
<keyword evidence="4 6" id="KW-0274">FAD</keyword>
<dbReference type="GO" id="GO:0033539">
    <property type="term" value="P:fatty acid beta-oxidation using acyl-CoA dehydrogenase"/>
    <property type="evidence" value="ECO:0007669"/>
    <property type="project" value="TreeGrafter"/>
</dbReference>
<evidence type="ECO:0000313" key="11">
    <source>
        <dbReference type="Proteomes" id="UP000291469"/>
    </source>
</evidence>
<feature type="domain" description="Acyl-CoA dehydrogenase/oxidase N-terminal" evidence="9">
    <location>
        <begin position="6"/>
        <end position="117"/>
    </location>
</feature>
<reference evidence="10 11" key="1">
    <citation type="submission" date="2019-01" db="EMBL/GenBank/DDBJ databases">
        <title>Egibacter rhizosphaerae EGI 80759T.</title>
        <authorList>
            <person name="Chen D.-D."/>
            <person name="Tian Y."/>
            <person name="Jiao J.-Y."/>
            <person name="Zhang X.-T."/>
            <person name="Zhang Y.-G."/>
            <person name="Zhang Y."/>
            <person name="Xiao M."/>
            <person name="Shu W.-S."/>
            <person name="Li W.-J."/>
        </authorList>
    </citation>
    <scope>NUCLEOTIDE SEQUENCE [LARGE SCALE GENOMIC DNA]</scope>
    <source>
        <strain evidence="10 11">EGI 80759</strain>
    </source>
</reference>
<keyword evidence="5 6" id="KW-0560">Oxidoreductase</keyword>
<dbReference type="InterPro" id="IPR036250">
    <property type="entry name" value="AcylCo_DH-like_C"/>
</dbReference>
<protein>
    <submittedName>
        <fullName evidence="10">Acyl-CoA dehydrogenase</fullName>
    </submittedName>
</protein>
<dbReference type="AlphaFoldDB" id="A0A411YKA1"/>
<dbReference type="PANTHER" id="PTHR48083">
    <property type="entry name" value="MEDIUM-CHAIN SPECIFIC ACYL-COA DEHYDROGENASE, MITOCHONDRIAL-RELATED"/>
    <property type="match status" value="1"/>
</dbReference>
<evidence type="ECO:0000313" key="10">
    <source>
        <dbReference type="EMBL" id="QBI21638.1"/>
    </source>
</evidence>
<evidence type="ECO:0000256" key="1">
    <source>
        <dbReference type="ARBA" id="ARBA00001974"/>
    </source>
</evidence>
<keyword evidence="11" id="KW-1185">Reference proteome</keyword>
<evidence type="ECO:0000256" key="4">
    <source>
        <dbReference type="ARBA" id="ARBA00022827"/>
    </source>
</evidence>
<gene>
    <name evidence="10" type="ORF">ER308_20090</name>
</gene>
<feature type="domain" description="Acyl-CoA oxidase/dehydrogenase middle" evidence="8">
    <location>
        <begin position="121"/>
        <end position="199"/>
    </location>
</feature>
<dbReference type="InterPro" id="IPR037069">
    <property type="entry name" value="AcylCoA_DH/ox_N_sf"/>
</dbReference>
<name>A0A411YKA1_9ACTN</name>
<dbReference type="PANTHER" id="PTHR48083:SF1">
    <property type="entry name" value="DEHYDROGENASE, PUTATIVE (AFU_ORTHOLOGUE AFUA_7G06510)-RELATED"/>
    <property type="match status" value="1"/>
</dbReference>
<dbReference type="SUPFAM" id="SSF47203">
    <property type="entry name" value="Acyl-CoA dehydrogenase C-terminal domain-like"/>
    <property type="match status" value="1"/>
</dbReference>
<dbReference type="CDD" id="cd00567">
    <property type="entry name" value="ACAD"/>
    <property type="match status" value="1"/>
</dbReference>
<keyword evidence="3 6" id="KW-0285">Flavoprotein</keyword>
<evidence type="ECO:0000256" key="3">
    <source>
        <dbReference type="ARBA" id="ARBA00022630"/>
    </source>
</evidence>
<dbReference type="PIRSF" id="PIRSF016578">
    <property type="entry name" value="HsaA"/>
    <property type="match status" value="1"/>
</dbReference>
<dbReference type="InterPro" id="IPR050741">
    <property type="entry name" value="Acyl-CoA_dehydrogenase"/>
</dbReference>
<dbReference type="InterPro" id="IPR013786">
    <property type="entry name" value="AcylCoA_DH/ox_N"/>
</dbReference>
<evidence type="ECO:0000259" key="8">
    <source>
        <dbReference type="Pfam" id="PF02770"/>
    </source>
</evidence>
<dbReference type="InterPro" id="IPR009075">
    <property type="entry name" value="AcylCo_DH/oxidase_C"/>
</dbReference>
<evidence type="ECO:0000259" key="9">
    <source>
        <dbReference type="Pfam" id="PF02771"/>
    </source>
</evidence>
<evidence type="ECO:0000259" key="7">
    <source>
        <dbReference type="Pfam" id="PF00441"/>
    </source>
</evidence>
<dbReference type="Pfam" id="PF00441">
    <property type="entry name" value="Acyl-CoA_dh_1"/>
    <property type="match status" value="1"/>
</dbReference>
<dbReference type="FunFam" id="1.20.140.10:FF:000012">
    <property type="entry name" value="Acyl-CoA dehydrogenase fadE12"/>
    <property type="match status" value="1"/>
</dbReference>
<proteinExistence type="inferred from homology"/>
<feature type="domain" description="Acyl-CoA dehydrogenase/oxidase C-terminal" evidence="7">
    <location>
        <begin position="236"/>
        <end position="377"/>
    </location>
</feature>
<dbReference type="GO" id="GO:0050660">
    <property type="term" value="F:flavin adenine dinucleotide binding"/>
    <property type="evidence" value="ECO:0007669"/>
    <property type="project" value="InterPro"/>
</dbReference>
<dbReference type="Pfam" id="PF02770">
    <property type="entry name" value="Acyl-CoA_dh_M"/>
    <property type="match status" value="1"/>
</dbReference>
<dbReference type="RefSeq" id="WP_131156630.1">
    <property type="nucleotide sequence ID" value="NZ_CP036402.1"/>
</dbReference>
<dbReference type="GO" id="GO:0003995">
    <property type="term" value="F:acyl-CoA dehydrogenase activity"/>
    <property type="evidence" value="ECO:0007669"/>
    <property type="project" value="TreeGrafter"/>
</dbReference>
<dbReference type="Gene3D" id="1.10.540.10">
    <property type="entry name" value="Acyl-CoA dehydrogenase/oxidase, N-terminal domain"/>
    <property type="match status" value="1"/>
</dbReference>
<dbReference type="KEGG" id="erz:ER308_20090"/>
<evidence type="ECO:0000256" key="2">
    <source>
        <dbReference type="ARBA" id="ARBA00009347"/>
    </source>
</evidence>
<dbReference type="InterPro" id="IPR006091">
    <property type="entry name" value="Acyl-CoA_Oxase/DH_mid-dom"/>
</dbReference>
<dbReference type="SUPFAM" id="SSF56645">
    <property type="entry name" value="Acyl-CoA dehydrogenase NM domain-like"/>
    <property type="match status" value="1"/>
</dbReference>
<evidence type="ECO:0000256" key="5">
    <source>
        <dbReference type="ARBA" id="ARBA00023002"/>
    </source>
</evidence>
<dbReference type="InterPro" id="IPR046373">
    <property type="entry name" value="Acyl-CoA_Oxase/DH_mid-dom_sf"/>
</dbReference>
<dbReference type="Pfam" id="PF02771">
    <property type="entry name" value="Acyl-CoA_dh_N"/>
    <property type="match status" value="1"/>
</dbReference>
<dbReference type="Gene3D" id="2.40.110.10">
    <property type="entry name" value="Butyryl-CoA Dehydrogenase, subunit A, domain 2"/>
    <property type="match status" value="1"/>
</dbReference>
<organism evidence="10 11">
    <name type="scientific">Egibacter rhizosphaerae</name>
    <dbReference type="NCBI Taxonomy" id="1670831"/>
    <lineage>
        <taxon>Bacteria</taxon>
        <taxon>Bacillati</taxon>
        <taxon>Actinomycetota</taxon>
        <taxon>Nitriliruptoria</taxon>
        <taxon>Egibacterales</taxon>
        <taxon>Egibacteraceae</taxon>
        <taxon>Egibacter</taxon>
    </lineage>
</organism>